<feature type="compositionally biased region" description="Low complexity" evidence="1">
    <location>
        <begin position="572"/>
        <end position="593"/>
    </location>
</feature>
<name>A0A7T4A299_9MICO</name>
<feature type="region of interest" description="Disordered" evidence="1">
    <location>
        <begin position="429"/>
        <end position="559"/>
    </location>
</feature>
<evidence type="ECO:0000313" key="3">
    <source>
        <dbReference type="EMBL" id="QQB15972.1"/>
    </source>
</evidence>
<proteinExistence type="predicted"/>
<feature type="transmembrane region" description="Helical" evidence="2">
    <location>
        <begin position="118"/>
        <end position="140"/>
    </location>
</feature>
<reference evidence="3 4" key="1">
    <citation type="submission" date="2020-12" db="EMBL/GenBank/DDBJ databases">
        <title>FDA dAtabase for Regulatory Grade micrObial Sequences (FDA-ARGOS): Supporting development and validation of Infectious Disease Dx tests.</title>
        <authorList>
            <person name="Sproer C."/>
            <person name="Gronow S."/>
            <person name="Severitt S."/>
            <person name="Schroder I."/>
            <person name="Tallon L."/>
            <person name="Sadzewicz L."/>
            <person name="Zhao X."/>
            <person name="Boylan J."/>
            <person name="Ott S."/>
            <person name="Bowen H."/>
            <person name="Vavikolanu K."/>
            <person name="Mehta A."/>
            <person name="Aluvathingal J."/>
            <person name="Nadendla S."/>
            <person name="Lowell S."/>
            <person name="Myers T."/>
            <person name="Yan Y."/>
            <person name="Sichtig H."/>
        </authorList>
    </citation>
    <scope>NUCLEOTIDE SEQUENCE [LARGE SCALE GENOMIC DNA]</scope>
    <source>
        <strain evidence="3 4">FDAARGOS_990</strain>
    </source>
</reference>
<dbReference type="Proteomes" id="UP000595374">
    <property type="component" value="Chromosome"/>
</dbReference>
<feature type="transmembrane region" description="Helical" evidence="2">
    <location>
        <begin position="46"/>
        <end position="66"/>
    </location>
</feature>
<feature type="region of interest" description="Disordered" evidence="1">
    <location>
        <begin position="572"/>
        <end position="607"/>
    </location>
</feature>
<feature type="transmembrane region" description="Helical" evidence="2">
    <location>
        <begin position="282"/>
        <end position="303"/>
    </location>
</feature>
<dbReference type="AlphaFoldDB" id="A0A7T4A299"/>
<evidence type="ECO:0000313" key="4">
    <source>
        <dbReference type="Proteomes" id="UP000595374"/>
    </source>
</evidence>
<feature type="transmembrane region" description="Helical" evidence="2">
    <location>
        <begin position="78"/>
        <end position="98"/>
    </location>
</feature>
<feature type="transmembrane region" description="Helical" evidence="2">
    <location>
        <begin position="364"/>
        <end position="386"/>
    </location>
</feature>
<feature type="transmembrane region" description="Helical" evidence="2">
    <location>
        <begin position="615"/>
        <end position="636"/>
    </location>
</feature>
<organism evidence="3 4">
    <name type="scientific">Brevibacterium casei</name>
    <dbReference type="NCBI Taxonomy" id="33889"/>
    <lineage>
        <taxon>Bacteria</taxon>
        <taxon>Bacillati</taxon>
        <taxon>Actinomycetota</taxon>
        <taxon>Actinomycetes</taxon>
        <taxon>Micrococcales</taxon>
        <taxon>Brevibacteriaceae</taxon>
        <taxon>Brevibacterium</taxon>
    </lineage>
</organism>
<feature type="compositionally biased region" description="Pro residues" evidence="1">
    <location>
        <begin position="594"/>
        <end position="607"/>
    </location>
</feature>
<feature type="transmembrane region" description="Helical" evidence="2">
    <location>
        <begin position="324"/>
        <end position="344"/>
    </location>
</feature>
<feature type="transmembrane region" description="Helical" evidence="2">
    <location>
        <begin position="191"/>
        <end position="224"/>
    </location>
</feature>
<accession>A0A7T4A299</accession>
<gene>
    <name evidence="3" type="ORF">I6H47_03170</name>
</gene>
<keyword evidence="2" id="KW-0472">Membrane</keyword>
<dbReference type="EMBL" id="CP065989">
    <property type="protein sequence ID" value="QQB15972.1"/>
    <property type="molecule type" value="Genomic_DNA"/>
</dbReference>
<evidence type="ECO:0000256" key="1">
    <source>
        <dbReference type="SAM" id="MobiDB-lite"/>
    </source>
</evidence>
<keyword evidence="2" id="KW-0812">Transmembrane</keyword>
<feature type="transmembrane region" description="Helical" evidence="2">
    <location>
        <begin position="236"/>
        <end position="262"/>
    </location>
</feature>
<feature type="compositionally biased region" description="Polar residues" evidence="1">
    <location>
        <begin position="519"/>
        <end position="531"/>
    </location>
</feature>
<feature type="transmembrane region" description="Helical" evidence="2">
    <location>
        <begin position="7"/>
        <end position="26"/>
    </location>
</feature>
<sequence>MLLPPGIALAAGIVVAIILAAIAGSMSDLDSFTEYTGMSTDKIGYALPFVLLALALFGSAAVRFEFQSDGFAAASGDIILSGAPLIITAVVLGTLWWFTRWSELRSPSPNRGSTWIRIGISALAFTAVLFVLQLIFAARYSLMEGSQGATLEFSAVTPRSFFLPLLVVIAVSMWGRIAGHFKGTEAVGARFLRWVVPAALVAWIHLIVMVAIMSVVALFVLPLGLDLPGQLVPLTFVNMGLVLTLLVHLGGLTASMTGVFGMESGGFSETLTIFSDDVPGQLWLGLIAVVLAVLAASLVATVTRRPYWTAQGPDPRQWSTAWRIPLAFAVVWGLLSVLALPLRAAVQGSAQATEVFGGMGAAEAGIGVLAWSFLIFALWGGLIEVVSRTLGPRLALTMPGVAKFLAGRAIHPHWGHALGMSEPRYPLIHPDAVAGGSTPPPPPPVAPGYAAPGGDAGAPGQSGAASPGTAGTSSPAGHSGSVAPSDSAGSAGPVASAGYVGSAGGPGSGGSNPGDAQSAAPTTSASGSQPAGESPAHPIAGSSPGRPTVGQDASAPYSSAPYTAAAGPYTTGNAASASSQQPTAQQWNSSAAPPSVPPAGYPAAPPAKPFNRRKATLVGVISGAAVLVLVAGLIVVTQVNGGMFGPEATVEKYLQRLADGDAEGALEIADVDVPAEQRQLLTNDILGGAKALPTDISVADADVADDQALVSATFDLGGSKSTTEFSLVKSGKTAVFFDEWTLQSPELAPLTVDTPGLSTVKVNGIDVDTTDSALSLPAFPALYTVGLAEKSDLVSADPIEARTFFGGSVEDQDLDGGDPALLAPEPTDAFRSEVDKQVKTLVDSCAKKTVAQPDGCPFGSYSAESFDATDLKWSISSYPTVTVSDPSSDPYYYDGGMGAGPNGGPSWAITTVSEGEALVTGSYDSFFDDGGAFDDTVIFSVDGVAEIVDGKVVITISDGYDF</sequence>
<evidence type="ECO:0000256" key="2">
    <source>
        <dbReference type="SAM" id="Phobius"/>
    </source>
</evidence>
<feature type="compositionally biased region" description="Low complexity" evidence="1">
    <location>
        <begin position="447"/>
        <end position="500"/>
    </location>
</feature>
<feature type="compositionally biased region" description="Gly residues" evidence="1">
    <location>
        <begin position="501"/>
        <end position="512"/>
    </location>
</feature>
<feature type="transmembrane region" description="Helical" evidence="2">
    <location>
        <begin position="161"/>
        <end position="179"/>
    </location>
</feature>
<keyword evidence="2" id="KW-1133">Transmembrane helix</keyword>
<protein>
    <submittedName>
        <fullName evidence="3">Uncharacterized protein</fullName>
    </submittedName>
</protein>